<name>A0A8K0GJ25_IGNLU</name>
<evidence type="ECO:0000313" key="3">
    <source>
        <dbReference type="Proteomes" id="UP000801492"/>
    </source>
</evidence>
<dbReference type="AlphaFoldDB" id="A0A8K0GJ25"/>
<organism evidence="2 3">
    <name type="scientific">Ignelater luminosus</name>
    <name type="common">Cucubano</name>
    <name type="synonym">Pyrophorus luminosus</name>
    <dbReference type="NCBI Taxonomy" id="2038154"/>
    <lineage>
        <taxon>Eukaryota</taxon>
        <taxon>Metazoa</taxon>
        <taxon>Ecdysozoa</taxon>
        <taxon>Arthropoda</taxon>
        <taxon>Hexapoda</taxon>
        <taxon>Insecta</taxon>
        <taxon>Pterygota</taxon>
        <taxon>Neoptera</taxon>
        <taxon>Endopterygota</taxon>
        <taxon>Coleoptera</taxon>
        <taxon>Polyphaga</taxon>
        <taxon>Elateriformia</taxon>
        <taxon>Elateroidea</taxon>
        <taxon>Elateridae</taxon>
        <taxon>Agrypninae</taxon>
        <taxon>Pyrophorini</taxon>
        <taxon>Ignelater</taxon>
    </lineage>
</organism>
<evidence type="ECO:0000256" key="1">
    <source>
        <dbReference type="SAM" id="MobiDB-lite"/>
    </source>
</evidence>
<feature type="region of interest" description="Disordered" evidence="1">
    <location>
        <begin position="17"/>
        <end position="60"/>
    </location>
</feature>
<keyword evidence="3" id="KW-1185">Reference proteome</keyword>
<feature type="compositionally biased region" description="Basic and acidic residues" evidence="1">
    <location>
        <begin position="281"/>
        <end position="290"/>
    </location>
</feature>
<protein>
    <submittedName>
        <fullName evidence="2">Uncharacterized protein</fullName>
    </submittedName>
</protein>
<feature type="compositionally biased region" description="Acidic residues" evidence="1">
    <location>
        <begin position="19"/>
        <end position="44"/>
    </location>
</feature>
<sequence length="300" mass="33882">MGPKLFYGKRSQYVAELPVQEDDNLDVEGDSADDDPCSSDDEDISQYQSLPTPKAGHKKPRLTLVPKEEQLRIDEQIVPFKGKISKTVQPQKVPQMGKQGKKHWPLKDCKASTAQELCKEGKTTAQKRGRPSIELQQQIAKKAHRGRAATLSTSDVRYAEELEVRIESLLLVTHITNGKNLPNATQYLSEFLAKLHLNESNQSTNNYLNVEGVTKYPIRHQLHTLAYCSNQTLSLTEDRGVTKILSRRWEYDWNTLFPLEDSENEQEIPFAGEELVRGALELRPKNDGPKTTEILSSSAK</sequence>
<proteinExistence type="predicted"/>
<accession>A0A8K0GJ25</accession>
<reference evidence="2" key="1">
    <citation type="submission" date="2019-08" db="EMBL/GenBank/DDBJ databases">
        <title>The genome of the North American firefly Photinus pyralis.</title>
        <authorList>
            <consortium name="Photinus pyralis genome working group"/>
            <person name="Fallon T.R."/>
            <person name="Sander Lower S.E."/>
            <person name="Weng J.-K."/>
        </authorList>
    </citation>
    <scope>NUCLEOTIDE SEQUENCE</scope>
    <source>
        <strain evidence="2">TRF0915ILg1</strain>
        <tissue evidence="2">Whole body</tissue>
    </source>
</reference>
<dbReference type="Proteomes" id="UP000801492">
    <property type="component" value="Unassembled WGS sequence"/>
</dbReference>
<evidence type="ECO:0000313" key="2">
    <source>
        <dbReference type="EMBL" id="KAF2901769.1"/>
    </source>
</evidence>
<dbReference type="EMBL" id="VTPC01001502">
    <property type="protein sequence ID" value="KAF2901769.1"/>
    <property type="molecule type" value="Genomic_DNA"/>
</dbReference>
<feature type="region of interest" description="Disordered" evidence="1">
    <location>
        <begin position="281"/>
        <end position="300"/>
    </location>
</feature>
<gene>
    <name evidence="2" type="ORF">ILUMI_04413</name>
</gene>
<comment type="caution">
    <text evidence="2">The sequence shown here is derived from an EMBL/GenBank/DDBJ whole genome shotgun (WGS) entry which is preliminary data.</text>
</comment>